<comment type="caution">
    <text evidence="7">The sequence shown here is derived from an EMBL/GenBank/DDBJ whole genome shotgun (WGS) entry which is preliminary data.</text>
</comment>
<feature type="transmembrane region" description="Helical" evidence="5">
    <location>
        <begin position="137"/>
        <end position="159"/>
    </location>
</feature>
<reference evidence="8" key="1">
    <citation type="journal article" date="2019" name="Int. J. Syst. Evol. Microbiol.">
        <title>The Global Catalogue of Microorganisms (GCM) 10K type strain sequencing project: providing services to taxonomists for standard genome sequencing and annotation.</title>
        <authorList>
            <consortium name="The Broad Institute Genomics Platform"/>
            <consortium name="The Broad Institute Genome Sequencing Center for Infectious Disease"/>
            <person name="Wu L."/>
            <person name="Ma J."/>
        </authorList>
    </citation>
    <scope>NUCLEOTIDE SEQUENCE [LARGE SCALE GENOMIC DNA]</scope>
    <source>
        <strain evidence="8">CGMCC 4.7289</strain>
    </source>
</reference>
<feature type="transmembrane region" description="Helical" evidence="5">
    <location>
        <begin position="53"/>
        <end position="72"/>
    </location>
</feature>
<dbReference type="Gene3D" id="1.20.1250.20">
    <property type="entry name" value="MFS general substrate transporter like domains"/>
    <property type="match status" value="1"/>
</dbReference>
<evidence type="ECO:0000256" key="4">
    <source>
        <dbReference type="ARBA" id="ARBA00023136"/>
    </source>
</evidence>
<dbReference type="SUPFAM" id="SSF103473">
    <property type="entry name" value="MFS general substrate transporter"/>
    <property type="match status" value="1"/>
</dbReference>
<accession>A0ABV8LJM4</accession>
<feature type="transmembrane region" description="Helical" evidence="5">
    <location>
        <begin position="105"/>
        <end position="125"/>
    </location>
</feature>
<evidence type="ECO:0000256" key="3">
    <source>
        <dbReference type="ARBA" id="ARBA00022989"/>
    </source>
</evidence>
<evidence type="ECO:0000313" key="7">
    <source>
        <dbReference type="EMBL" id="MFC4130482.1"/>
    </source>
</evidence>
<evidence type="ECO:0000259" key="6">
    <source>
        <dbReference type="PROSITE" id="PS50850"/>
    </source>
</evidence>
<gene>
    <name evidence="7" type="ORF">ACFOZ4_07690</name>
</gene>
<evidence type="ECO:0000256" key="1">
    <source>
        <dbReference type="ARBA" id="ARBA00004651"/>
    </source>
</evidence>
<dbReference type="PROSITE" id="PS50850">
    <property type="entry name" value="MFS"/>
    <property type="match status" value="1"/>
</dbReference>
<name>A0ABV8LJM4_9ACTN</name>
<evidence type="ECO:0000256" key="2">
    <source>
        <dbReference type="ARBA" id="ARBA00022692"/>
    </source>
</evidence>
<keyword evidence="3 5" id="KW-1133">Transmembrane helix</keyword>
<feature type="transmembrane region" description="Helical" evidence="5">
    <location>
        <begin position="79"/>
        <end position="99"/>
    </location>
</feature>
<keyword evidence="4 5" id="KW-0472">Membrane</keyword>
<sequence>MIEQSPAAPRPLWMISGPALGTMLAAYLLGALIGPLRETLERDMGYSTMVNLIVLAIHFLTLATGIVPALLLGRRAPNAVAAPAIGLMLLGVLVLALAANAVMVMAASLFIGFGSGAVLGTALALAGQAGARRTAMLIAVAAVAFVGLLFGLVFGWFMTTAVSWRWVYFMAVPMALVSLVVTGAGGIVALTKKPA</sequence>
<dbReference type="InterPro" id="IPR020846">
    <property type="entry name" value="MFS_dom"/>
</dbReference>
<evidence type="ECO:0000313" key="8">
    <source>
        <dbReference type="Proteomes" id="UP001595816"/>
    </source>
</evidence>
<dbReference type="InterPro" id="IPR036259">
    <property type="entry name" value="MFS_trans_sf"/>
</dbReference>
<comment type="subcellular location">
    <subcellularLocation>
        <location evidence="1">Cell membrane</location>
        <topology evidence="1">Multi-pass membrane protein</topology>
    </subcellularLocation>
</comment>
<proteinExistence type="predicted"/>
<dbReference type="Proteomes" id="UP001595816">
    <property type="component" value="Unassembled WGS sequence"/>
</dbReference>
<organism evidence="7 8">
    <name type="scientific">Hamadaea flava</name>
    <dbReference type="NCBI Taxonomy" id="1742688"/>
    <lineage>
        <taxon>Bacteria</taxon>
        <taxon>Bacillati</taxon>
        <taxon>Actinomycetota</taxon>
        <taxon>Actinomycetes</taxon>
        <taxon>Micromonosporales</taxon>
        <taxon>Micromonosporaceae</taxon>
        <taxon>Hamadaea</taxon>
    </lineage>
</organism>
<feature type="transmembrane region" description="Helical" evidence="5">
    <location>
        <begin position="165"/>
        <end position="190"/>
    </location>
</feature>
<evidence type="ECO:0000256" key="5">
    <source>
        <dbReference type="SAM" id="Phobius"/>
    </source>
</evidence>
<feature type="domain" description="Major facilitator superfamily (MFS) profile" evidence="6">
    <location>
        <begin position="14"/>
        <end position="195"/>
    </location>
</feature>
<dbReference type="RefSeq" id="WP_253757813.1">
    <property type="nucleotide sequence ID" value="NZ_JAMZDZ010000001.1"/>
</dbReference>
<keyword evidence="8" id="KW-1185">Reference proteome</keyword>
<feature type="transmembrane region" description="Helical" evidence="5">
    <location>
        <begin position="12"/>
        <end position="33"/>
    </location>
</feature>
<protein>
    <recommendedName>
        <fullName evidence="6">Major facilitator superfamily (MFS) profile domain-containing protein</fullName>
    </recommendedName>
</protein>
<keyword evidence="2 5" id="KW-0812">Transmembrane</keyword>
<dbReference type="EMBL" id="JBHSAY010000005">
    <property type="protein sequence ID" value="MFC4130482.1"/>
    <property type="molecule type" value="Genomic_DNA"/>
</dbReference>